<evidence type="ECO:0000313" key="2">
    <source>
        <dbReference type="EMBL" id="PIN16346.1"/>
    </source>
</evidence>
<protein>
    <submittedName>
        <fullName evidence="2">Uncharacterized protein</fullName>
    </submittedName>
</protein>
<organism evidence="2 3">
    <name type="scientific">Handroanthus impetiginosus</name>
    <dbReference type="NCBI Taxonomy" id="429701"/>
    <lineage>
        <taxon>Eukaryota</taxon>
        <taxon>Viridiplantae</taxon>
        <taxon>Streptophyta</taxon>
        <taxon>Embryophyta</taxon>
        <taxon>Tracheophyta</taxon>
        <taxon>Spermatophyta</taxon>
        <taxon>Magnoliopsida</taxon>
        <taxon>eudicotyledons</taxon>
        <taxon>Gunneridae</taxon>
        <taxon>Pentapetalae</taxon>
        <taxon>asterids</taxon>
        <taxon>lamiids</taxon>
        <taxon>Lamiales</taxon>
        <taxon>Bignoniaceae</taxon>
        <taxon>Crescentiina</taxon>
        <taxon>Tabebuia alliance</taxon>
        <taxon>Handroanthus</taxon>
    </lineage>
</organism>
<dbReference type="EMBL" id="NKXS01001890">
    <property type="protein sequence ID" value="PIN16346.1"/>
    <property type="molecule type" value="Genomic_DNA"/>
</dbReference>
<feature type="chain" id="PRO_5013755516" evidence="1">
    <location>
        <begin position="22"/>
        <end position="77"/>
    </location>
</feature>
<comment type="caution">
    <text evidence="2">The sequence shown here is derived from an EMBL/GenBank/DDBJ whole genome shotgun (WGS) entry which is preliminary data.</text>
</comment>
<name>A0A2G9HFR4_9LAMI</name>
<dbReference type="AlphaFoldDB" id="A0A2G9HFR4"/>
<dbReference type="OrthoDB" id="913804at2759"/>
<reference evidence="3" key="1">
    <citation type="journal article" date="2018" name="Gigascience">
        <title>Genome assembly of the Pink Ipe (Handroanthus impetiginosus, Bignoniaceae), a highly valued, ecologically keystone Neotropical timber forest tree.</title>
        <authorList>
            <person name="Silva-Junior O.B."/>
            <person name="Grattapaglia D."/>
            <person name="Novaes E."/>
            <person name="Collevatti R.G."/>
        </authorList>
    </citation>
    <scope>NUCLEOTIDE SEQUENCE [LARGE SCALE GENOMIC DNA]</scope>
    <source>
        <strain evidence="3">cv. UFG-1</strain>
    </source>
</reference>
<evidence type="ECO:0000313" key="3">
    <source>
        <dbReference type="Proteomes" id="UP000231279"/>
    </source>
</evidence>
<gene>
    <name evidence="2" type="ORF">CDL12_10998</name>
</gene>
<evidence type="ECO:0000256" key="1">
    <source>
        <dbReference type="SAM" id="SignalP"/>
    </source>
</evidence>
<accession>A0A2G9HFR4</accession>
<keyword evidence="1" id="KW-0732">Signal</keyword>
<feature type="signal peptide" evidence="1">
    <location>
        <begin position="1"/>
        <end position="21"/>
    </location>
</feature>
<keyword evidence="3" id="KW-1185">Reference proteome</keyword>
<sequence>MGSKGIAVFGTFFAIVLLVSSEVEVRKLAETFNTCKASKEYSCGLPGCCQLYGSYCQYCCTYAGEKEDAEAQAKPHN</sequence>
<dbReference type="Proteomes" id="UP000231279">
    <property type="component" value="Unassembled WGS sequence"/>
</dbReference>
<proteinExistence type="predicted"/>